<dbReference type="AlphaFoldDB" id="A0A8J7LX59"/>
<organism evidence="2 3">
    <name type="scientific">Halocynthiibacter styelae</name>
    <dbReference type="NCBI Taxonomy" id="2761955"/>
    <lineage>
        <taxon>Bacteria</taxon>
        <taxon>Pseudomonadati</taxon>
        <taxon>Pseudomonadota</taxon>
        <taxon>Alphaproteobacteria</taxon>
        <taxon>Rhodobacterales</taxon>
        <taxon>Paracoccaceae</taxon>
        <taxon>Halocynthiibacter</taxon>
    </lineage>
</organism>
<keyword evidence="1" id="KW-0732">Signal</keyword>
<evidence type="ECO:0008006" key="4">
    <source>
        <dbReference type="Google" id="ProtNLM"/>
    </source>
</evidence>
<protein>
    <recommendedName>
        <fullName evidence="4">AAA+ family ATPase</fullName>
    </recommendedName>
</protein>
<keyword evidence="3" id="KW-1185">Reference proteome</keyword>
<name>A0A8J7LX59_9RHOB</name>
<evidence type="ECO:0000313" key="3">
    <source>
        <dbReference type="Proteomes" id="UP000640583"/>
    </source>
</evidence>
<comment type="caution">
    <text evidence="2">The sequence shown here is derived from an EMBL/GenBank/DDBJ whole genome shotgun (WGS) entry which is preliminary data.</text>
</comment>
<feature type="chain" id="PRO_5035258823" description="AAA+ family ATPase" evidence="1">
    <location>
        <begin position="23"/>
        <end position="111"/>
    </location>
</feature>
<accession>A0A8J7LX59</accession>
<dbReference type="EMBL" id="JADCKQ010000018">
    <property type="protein sequence ID" value="MBI1495337.1"/>
    <property type="molecule type" value="Genomic_DNA"/>
</dbReference>
<proteinExistence type="predicted"/>
<sequence>MKQIATLGLIAALATAPLATLAEDQPPTEEGFSLMGEGAQLLLRGLLEEMSPALEDLEGLAENMGPAMEELRGMIGDFSAYELPEVLPNGDIIIRRKTPLEDPLEPGETEL</sequence>
<dbReference type="Proteomes" id="UP000640583">
    <property type="component" value="Unassembled WGS sequence"/>
</dbReference>
<reference evidence="2" key="1">
    <citation type="submission" date="2020-10" db="EMBL/GenBank/DDBJ databases">
        <title>Paenihalocynthiibacter styelae gen. nov., sp. nov., isolated from stalked sea squirt Styela clava.</title>
        <authorList>
            <person name="Kim Y.-O."/>
            <person name="Yoon J.-H."/>
        </authorList>
    </citation>
    <scope>NUCLEOTIDE SEQUENCE</scope>
    <source>
        <strain evidence="2">MYP1-1</strain>
    </source>
</reference>
<feature type="signal peptide" evidence="1">
    <location>
        <begin position="1"/>
        <end position="22"/>
    </location>
</feature>
<gene>
    <name evidence="2" type="ORF">H1D41_16970</name>
</gene>
<evidence type="ECO:0000313" key="2">
    <source>
        <dbReference type="EMBL" id="MBI1495337.1"/>
    </source>
</evidence>
<evidence type="ECO:0000256" key="1">
    <source>
        <dbReference type="SAM" id="SignalP"/>
    </source>
</evidence>